<gene>
    <name evidence="4" type="ORF">LELG_02027</name>
</gene>
<dbReference type="OMA" id="PKDPFDF"/>
<keyword evidence="2" id="KW-1133">Transmembrane helix</keyword>
<dbReference type="PANTHER" id="PTHR31011">
    <property type="entry name" value="PROTEIN STB2-RELATED"/>
    <property type="match status" value="1"/>
</dbReference>
<name>A5DXE0_LODEL</name>
<feature type="compositionally biased region" description="Low complexity" evidence="1">
    <location>
        <begin position="594"/>
        <end position="632"/>
    </location>
</feature>
<dbReference type="GO" id="GO:0070822">
    <property type="term" value="C:Sin3-type complex"/>
    <property type="evidence" value="ECO:0007669"/>
    <property type="project" value="TreeGrafter"/>
</dbReference>
<sequence length="1081" mass="121764">MLSPYNYTPREPEAYNRHSFYDSQAKKNSLATTASTNTTSSLNSNTFTNPDDFITYIVPDFNAVKYFQKDFVTSNEFYLQEETEVNGFELYLVEQWVINRNIGTAVTTFTGNELSKISAIRFTVIKKPTKYYPIRFQEYLNEIIQNHSKMKTVDKVDRERPSVATESRANSTNELLIVSKLTNKPPLLKREKATLELANEVCFVTNLASLPSNLNLIPVPDGDVRKLEAPFMINYDLKKLHCTGRSMSLTTEKITDASEGKFRQMYVVYNVKIPVKFAVRELVNIIQTCLFYFDLLDGRYCTGLLCIKTEEAITNWWNLIGLPHFNTKPDSLNGILPPRTVAAIISLLLSIRLRLIILGVSDVPKDPFDFEAFMLAIGMFQRQYKIEKSRKLDMQTLNKLFTTTNLKLMPEKGSNYFYSSPYGPEEIGTQSEYDFMANPMITPSSNELGSRTSFNTPTMSKRLYGKRELKKMANVMKNTVQDHISAAASTRDNDDPGSSSKVTGGRIRNRIAKLADTASPLDVETLELGNLVQNNLAGRTLIRLFHGINSSGAFLMHDADFRGGRHHKVNDLLTSAPSTSTSTSAAAVAAATSAATTSTAAPTTSTSTATAAATTAGTGTGTKAAATTTPTTNARNGKHSNDGQSYLYSFESLRDKIIQNNNTQLNPDNSKYSLGFSKKFGLPSKKGVNEINPSSSHLEVSKFDAKRSMQSSSMVDSFLRLGDHFAENTGSDASRKSIDSHRVKQKQIPDTPSTQFIRDLNRRNSWPLLLNKNEISLNTSIQFKNETKVNPAKVFASRDKAMKKSFSTSQISQISSSGFGTTDTAMAATHATTTEQTTLVTISKFVNTYLANINKLMKYENLRNHYFLNDNKEELSNVALAKLFQLLNVDLMKVKNMKGHLLNNKRRVMEEGLADNLEYNLNTLSNNVDRLSYEARIVSKKLRETEDNFKVYEMKLKEDCQKKILNIVDQVLKSRDFKEVYPNIEERRQIAFKLTGDANYADFDSDDERMSPIRYIVVLIYDIFICILLFVKFEKTHMNLARIRNSWARVDPSKKFINRTYSYLGRRPSSDSVAISDMNEK</sequence>
<proteinExistence type="predicted"/>
<dbReference type="STRING" id="379508.A5DXE0"/>
<evidence type="ECO:0000256" key="2">
    <source>
        <dbReference type="SAM" id="Phobius"/>
    </source>
</evidence>
<evidence type="ECO:0000259" key="3">
    <source>
        <dbReference type="Pfam" id="PF25995"/>
    </source>
</evidence>
<feature type="compositionally biased region" description="Basic and acidic residues" evidence="1">
    <location>
        <begin position="733"/>
        <end position="742"/>
    </location>
</feature>
<dbReference type="Pfam" id="PF25995">
    <property type="entry name" value="STB6_N"/>
    <property type="match status" value="1"/>
</dbReference>
<evidence type="ECO:0000313" key="5">
    <source>
        <dbReference type="Proteomes" id="UP000001996"/>
    </source>
</evidence>
<dbReference type="PANTHER" id="PTHR31011:SF2">
    <property type="entry name" value="PROTEIN STB2-RELATED"/>
    <property type="match status" value="1"/>
</dbReference>
<keyword evidence="2" id="KW-0472">Membrane</keyword>
<protein>
    <recommendedName>
        <fullName evidence="3">STB6-like N-terminal domain-containing protein</fullName>
    </recommendedName>
</protein>
<feature type="region of interest" description="Disordered" evidence="1">
    <location>
        <begin position="594"/>
        <end position="643"/>
    </location>
</feature>
<dbReference type="AlphaFoldDB" id="A5DXE0"/>
<dbReference type="OrthoDB" id="19806at2759"/>
<dbReference type="EMBL" id="CH981525">
    <property type="protein sequence ID" value="EDK43848.1"/>
    <property type="molecule type" value="Genomic_DNA"/>
</dbReference>
<dbReference type="KEGG" id="lel:PVL30_002002"/>
<dbReference type="InParanoid" id="A5DXE0"/>
<dbReference type="Proteomes" id="UP000001996">
    <property type="component" value="Unassembled WGS sequence"/>
</dbReference>
<dbReference type="HOGENOM" id="CLU_323371_0_0_1"/>
<reference evidence="4 5" key="1">
    <citation type="journal article" date="2009" name="Nature">
        <title>Evolution of pathogenicity and sexual reproduction in eight Candida genomes.</title>
        <authorList>
            <person name="Butler G."/>
            <person name="Rasmussen M.D."/>
            <person name="Lin M.F."/>
            <person name="Santos M.A."/>
            <person name="Sakthikumar S."/>
            <person name="Munro C.A."/>
            <person name="Rheinbay E."/>
            <person name="Grabherr M."/>
            <person name="Forche A."/>
            <person name="Reedy J.L."/>
            <person name="Agrafioti I."/>
            <person name="Arnaud M.B."/>
            <person name="Bates S."/>
            <person name="Brown A.J."/>
            <person name="Brunke S."/>
            <person name="Costanzo M.C."/>
            <person name="Fitzpatrick D.A."/>
            <person name="de Groot P.W."/>
            <person name="Harris D."/>
            <person name="Hoyer L.L."/>
            <person name="Hube B."/>
            <person name="Klis F.M."/>
            <person name="Kodira C."/>
            <person name="Lennard N."/>
            <person name="Logue M.E."/>
            <person name="Martin R."/>
            <person name="Neiman A.M."/>
            <person name="Nikolaou E."/>
            <person name="Quail M.A."/>
            <person name="Quinn J."/>
            <person name="Santos M.C."/>
            <person name="Schmitzberger F.F."/>
            <person name="Sherlock G."/>
            <person name="Shah P."/>
            <person name="Silverstein K.A."/>
            <person name="Skrzypek M.S."/>
            <person name="Soll D."/>
            <person name="Staggs R."/>
            <person name="Stansfield I."/>
            <person name="Stumpf M.P."/>
            <person name="Sudbery P.E."/>
            <person name="Srikantha T."/>
            <person name="Zeng Q."/>
            <person name="Berman J."/>
            <person name="Berriman M."/>
            <person name="Heitman J."/>
            <person name="Gow N.A."/>
            <person name="Lorenz M.C."/>
            <person name="Birren B.W."/>
            <person name="Kellis M."/>
            <person name="Cuomo C.A."/>
        </authorList>
    </citation>
    <scope>NUCLEOTIDE SEQUENCE [LARGE SCALE GENOMIC DNA]</scope>
    <source>
        <strain evidence="5">ATCC 11503 / BCRC 21390 / CBS 2605 / JCM 1781 / NBRC 1676 / NRRL YB-4239</strain>
    </source>
</reference>
<evidence type="ECO:0000313" key="4">
    <source>
        <dbReference type="EMBL" id="EDK43848.1"/>
    </source>
</evidence>
<dbReference type="eggNOG" id="ENOG502QT8Q">
    <property type="taxonomic scope" value="Eukaryota"/>
</dbReference>
<accession>A5DXE0</accession>
<organism evidence="4 5">
    <name type="scientific">Lodderomyces elongisporus (strain ATCC 11503 / CBS 2605 / JCM 1781 / NBRC 1676 / NRRL YB-4239)</name>
    <name type="common">Yeast</name>
    <name type="synonym">Saccharomyces elongisporus</name>
    <dbReference type="NCBI Taxonomy" id="379508"/>
    <lineage>
        <taxon>Eukaryota</taxon>
        <taxon>Fungi</taxon>
        <taxon>Dikarya</taxon>
        <taxon>Ascomycota</taxon>
        <taxon>Saccharomycotina</taxon>
        <taxon>Pichiomycetes</taxon>
        <taxon>Debaryomycetaceae</taxon>
        <taxon>Candida/Lodderomyces clade</taxon>
        <taxon>Lodderomyces</taxon>
    </lineage>
</organism>
<dbReference type="InterPro" id="IPR038919">
    <property type="entry name" value="STB2/STB2"/>
</dbReference>
<dbReference type="GeneID" id="5233776"/>
<feature type="region of interest" description="Disordered" evidence="1">
    <location>
        <begin position="729"/>
        <end position="754"/>
    </location>
</feature>
<feature type="transmembrane region" description="Helical" evidence="2">
    <location>
        <begin position="1013"/>
        <end position="1033"/>
    </location>
</feature>
<keyword evidence="2" id="KW-0812">Transmembrane</keyword>
<dbReference type="VEuPathDB" id="FungiDB:LELG_02027"/>
<feature type="domain" description="STB6-like N-terminal" evidence="3">
    <location>
        <begin position="55"/>
        <end position="240"/>
    </location>
</feature>
<evidence type="ECO:0000256" key="1">
    <source>
        <dbReference type="SAM" id="MobiDB-lite"/>
    </source>
</evidence>
<dbReference type="InterPro" id="IPR059025">
    <property type="entry name" value="STB6_N"/>
</dbReference>
<keyword evidence="5" id="KW-1185">Reference proteome</keyword>